<organism evidence="1 2">
    <name type="scientific">Segatella copri</name>
    <dbReference type="NCBI Taxonomy" id="165179"/>
    <lineage>
        <taxon>Bacteria</taxon>
        <taxon>Pseudomonadati</taxon>
        <taxon>Bacteroidota</taxon>
        <taxon>Bacteroidia</taxon>
        <taxon>Bacteroidales</taxon>
        <taxon>Prevotellaceae</taxon>
        <taxon>Segatella</taxon>
    </lineage>
</organism>
<gene>
    <name evidence="1" type="ORF">DWV60_00685</name>
</gene>
<reference evidence="1 2" key="1">
    <citation type="submission" date="2018-08" db="EMBL/GenBank/DDBJ databases">
        <title>A genome reference for cultivated species of the human gut microbiota.</title>
        <authorList>
            <person name="Zou Y."/>
            <person name="Xue W."/>
            <person name="Luo G."/>
        </authorList>
    </citation>
    <scope>NUCLEOTIDE SEQUENCE [LARGE SCALE GENOMIC DNA]</scope>
    <source>
        <strain evidence="1 2">AF11-14</strain>
    </source>
</reference>
<accession>A0AA92W8R2</accession>
<sequence>MEQKDIDIYEILKDVEYGTELYTSKCGRVWFSGMANDKDSAKAIWTEDEAGREHFFDKNGKIDKEGEPLLFPSKEMRDWSKFFKKGDVLICYEGKEPYYTIFDGFGDNTYRAFKGKFAHDCYEDKWYQNEGNLSTNTFQKLNRADSEIYVTKIEECFGGKLNRETLEIEKPQPEFKDGDIVVAEEDNYYDKVIFIAAIKDDIVSKALINVRYEDYEVHYNEYRFGRNRSLRLATEEEKQQLFSALAKEGKAWDADKKMIVNLKPAFEIGKLYVFNEDDEDGELTIIGKLIGKNESEDTLTFGNQYEIENEKFVTDQTFDLHISVSKELREATEGEVELFNKHYAIWKKEKGQPAKEQAVFEPFDKVLVRNGKEFKWLPAFFVRDRGEDFASRYNVLPLHSGKAADFTQCIPYEGHENFAFTDYDFVDLPF</sequence>
<dbReference type="AlphaFoldDB" id="A0AA92W8R2"/>
<protein>
    <submittedName>
        <fullName evidence="1">Uncharacterized protein</fullName>
    </submittedName>
</protein>
<evidence type="ECO:0000313" key="2">
    <source>
        <dbReference type="Proteomes" id="UP000286077"/>
    </source>
</evidence>
<dbReference type="RefSeq" id="WP_118139089.1">
    <property type="nucleotide sequence ID" value="NZ_QSAQ01000001.1"/>
</dbReference>
<dbReference type="Proteomes" id="UP000286077">
    <property type="component" value="Unassembled WGS sequence"/>
</dbReference>
<dbReference type="EMBL" id="QSAQ01000001">
    <property type="protein sequence ID" value="RGW71063.1"/>
    <property type="molecule type" value="Genomic_DNA"/>
</dbReference>
<proteinExistence type="predicted"/>
<evidence type="ECO:0000313" key="1">
    <source>
        <dbReference type="EMBL" id="RGW71063.1"/>
    </source>
</evidence>
<comment type="caution">
    <text evidence="1">The sequence shown here is derived from an EMBL/GenBank/DDBJ whole genome shotgun (WGS) entry which is preliminary data.</text>
</comment>
<name>A0AA92W8R2_9BACT</name>